<feature type="transmembrane region" description="Helical" evidence="1">
    <location>
        <begin position="33"/>
        <end position="51"/>
    </location>
</feature>
<proteinExistence type="predicted"/>
<keyword evidence="3" id="KW-1185">Reference proteome</keyword>
<keyword evidence="1" id="KW-0472">Membrane</keyword>
<dbReference type="RefSeq" id="WP_132948730.1">
    <property type="nucleotide sequence ID" value="NZ_BSVG01000002.1"/>
</dbReference>
<dbReference type="Pfam" id="PF10112">
    <property type="entry name" value="Halogen_Hydrol"/>
    <property type="match status" value="1"/>
</dbReference>
<protein>
    <submittedName>
        <fullName evidence="2">5-bromo-4-chloroindolyl phosphate hydrolysis protein</fullName>
    </submittedName>
</protein>
<evidence type="ECO:0000313" key="3">
    <source>
        <dbReference type="Proteomes" id="UP000295658"/>
    </source>
</evidence>
<organism evidence="2 3">
    <name type="scientific">Thermolongibacillus altinsuensis</name>
    <dbReference type="NCBI Taxonomy" id="575256"/>
    <lineage>
        <taxon>Bacteria</taxon>
        <taxon>Bacillati</taxon>
        <taxon>Bacillota</taxon>
        <taxon>Bacilli</taxon>
        <taxon>Bacillales</taxon>
        <taxon>Anoxybacillaceae</taxon>
        <taxon>Thermolongibacillus</taxon>
    </lineage>
</organism>
<dbReference type="OrthoDB" id="2081028at2"/>
<name>A0A4R1QCK7_9BACL</name>
<dbReference type="Proteomes" id="UP000295658">
    <property type="component" value="Unassembled WGS sequence"/>
</dbReference>
<sequence length="229" mass="27277">MKRLLRTMWRWFVAWNVGIAGTLLAFFAFDWPFLLSILFGGGVGYGISFYMKRKEAPTVWKEPLKDERTYRRQQLKEARKKVRRIGQSRFRIRSLAMWYKLSRLYNVCQKMIDAAEQEPSRFRAAQSFFNTTLDSIVTIVEKYVYLTKQPVRNDDIRKAIREAETMIDTMISTAENQLLDMLEGDLFDLETEIKVLKHTLPNDRPLSLEERKTITIDLRKEREKHEQKR</sequence>
<keyword evidence="1" id="KW-1133">Transmembrane helix</keyword>
<evidence type="ECO:0000256" key="1">
    <source>
        <dbReference type="SAM" id="Phobius"/>
    </source>
</evidence>
<dbReference type="EMBL" id="SLUL01000009">
    <property type="protein sequence ID" value="TCL48403.1"/>
    <property type="molecule type" value="Genomic_DNA"/>
</dbReference>
<dbReference type="InterPro" id="IPR018770">
    <property type="entry name" value="ChloroindolylP_hydrolase"/>
</dbReference>
<feature type="transmembrane region" description="Helical" evidence="1">
    <location>
        <begin position="7"/>
        <end position="27"/>
    </location>
</feature>
<comment type="caution">
    <text evidence="2">The sequence shown here is derived from an EMBL/GenBank/DDBJ whole genome shotgun (WGS) entry which is preliminary data.</text>
</comment>
<keyword evidence="1" id="KW-0812">Transmembrane</keyword>
<gene>
    <name evidence="2" type="ORF">EDD69_10933</name>
</gene>
<reference evidence="2 3" key="1">
    <citation type="submission" date="2019-03" db="EMBL/GenBank/DDBJ databases">
        <title>Genomic Encyclopedia of Type Strains, Phase IV (KMG-IV): sequencing the most valuable type-strain genomes for metagenomic binning, comparative biology and taxonomic classification.</title>
        <authorList>
            <person name="Goeker M."/>
        </authorList>
    </citation>
    <scope>NUCLEOTIDE SEQUENCE [LARGE SCALE GENOMIC DNA]</scope>
    <source>
        <strain evidence="2 3">DSM 24979</strain>
    </source>
</reference>
<evidence type="ECO:0000313" key="2">
    <source>
        <dbReference type="EMBL" id="TCL48403.1"/>
    </source>
</evidence>
<dbReference type="AlphaFoldDB" id="A0A4R1QCK7"/>
<accession>A0A4R1QCK7</accession>